<feature type="binding site" evidence="17">
    <location>
        <begin position="108"/>
        <end position="109"/>
    </location>
    <ligand>
        <name>ATP</name>
        <dbReference type="ChEBI" id="CHEBI:30616"/>
    </ligand>
</feature>
<dbReference type="Gene3D" id="1.10.287.3610">
    <property type="match status" value="1"/>
</dbReference>
<keyword evidence="6 19" id="KW-0812">Transmembrane</keyword>
<feature type="binding site" evidence="16">
    <location>
        <position position="82"/>
    </location>
    <ligand>
        <name>substrate</name>
    </ligand>
</feature>
<proteinExistence type="inferred from homology"/>
<evidence type="ECO:0000256" key="13">
    <source>
        <dbReference type="ARBA" id="ARBA00023209"/>
    </source>
</evidence>
<feature type="transmembrane region" description="Helical" evidence="19">
    <location>
        <begin position="110"/>
        <end position="131"/>
    </location>
</feature>
<feature type="binding site" evidence="16">
    <location>
        <position position="21"/>
    </location>
    <ligand>
        <name>substrate</name>
    </ligand>
</feature>
<comment type="cofactor">
    <cofactor evidence="18">
        <name>Mg(2+)</name>
        <dbReference type="ChEBI" id="CHEBI:18420"/>
    </cofactor>
    <text evidence="18">Mn(2+), Zn(2+), Cd(2+) and Co(2+) support activity to lesser extents.</text>
</comment>
<reference evidence="20 21" key="1">
    <citation type="submission" date="2021-02" db="EMBL/GenBank/DDBJ databases">
        <title>Alicyclobacillus curvatus sp. nov. and Alicyclobacillus mengziensis sp. nov., two acidophilic bacteria isolated from acid mine drainage.</title>
        <authorList>
            <person name="Huang Y."/>
        </authorList>
    </citation>
    <scope>NUCLEOTIDE SEQUENCE [LARGE SCALE GENOMIC DNA]</scope>
    <source>
        <strain evidence="20 21">S30H14</strain>
    </source>
</reference>
<dbReference type="KEGG" id="afx:JZ786_16465"/>
<comment type="subcellular location">
    <subcellularLocation>
        <location evidence="1">Cell membrane</location>
        <topology evidence="1">Multi-pass membrane protein</topology>
    </subcellularLocation>
</comment>
<feature type="transmembrane region" description="Helical" evidence="19">
    <location>
        <begin position="65"/>
        <end position="84"/>
    </location>
</feature>
<evidence type="ECO:0000313" key="21">
    <source>
        <dbReference type="Proteomes" id="UP000663505"/>
    </source>
</evidence>
<evidence type="ECO:0000256" key="15">
    <source>
        <dbReference type="PIRSR" id="PIRSR600829-1"/>
    </source>
</evidence>
<evidence type="ECO:0000256" key="5">
    <source>
        <dbReference type="ARBA" id="ARBA00022679"/>
    </source>
</evidence>
<keyword evidence="10 19" id="KW-1133">Transmembrane helix</keyword>
<evidence type="ECO:0000256" key="10">
    <source>
        <dbReference type="ARBA" id="ARBA00022989"/>
    </source>
</evidence>
<evidence type="ECO:0000256" key="19">
    <source>
        <dbReference type="SAM" id="Phobius"/>
    </source>
</evidence>
<evidence type="ECO:0000256" key="3">
    <source>
        <dbReference type="ARBA" id="ARBA00022475"/>
    </source>
</evidence>
<evidence type="ECO:0000256" key="9">
    <source>
        <dbReference type="ARBA" id="ARBA00022840"/>
    </source>
</evidence>
<dbReference type="Pfam" id="PF01219">
    <property type="entry name" value="DAGK_prokar"/>
    <property type="match status" value="1"/>
</dbReference>
<keyword evidence="12 19" id="KW-0472">Membrane</keyword>
<feature type="transmembrane region" description="Helical" evidence="19">
    <location>
        <begin position="151"/>
        <end position="168"/>
    </location>
</feature>
<comment type="similarity">
    <text evidence="2">Belongs to the bacterial diacylglycerol kinase family.</text>
</comment>
<evidence type="ECO:0000256" key="12">
    <source>
        <dbReference type="ARBA" id="ARBA00023136"/>
    </source>
</evidence>
<dbReference type="PANTHER" id="PTHR34299:SF1">
    <property type="entry name" value="DIACYLGLYCEROL KINASE"/>
    <property type="match status" value="1"/>
</dbReference>
<keyword evidence="8 20" id="KW-0418">Kinase</keyword>
<dbReference type="InterPro" id="IPR000829">
    <property type="entry name" value="DAGK"/>
</dbReference>
<dbReference type="PANTHER" id="PTHR34299">
    <property type="entry name" value="DIACYLGLYCEROL KINASE"/>
    <property type="match status" value="1"/>
</dbReference>
<dbReference type="GO" id="GO:0005886">
    <property type="term" value="C:plasma membrane"/>
    <property type="evidence" value="ECO:0007669"/>
    <property type="project" value="UniProtKB-SubCell"/>
</dbReference>
<evidence type="ECO:0000256" key="14">
    <source>
        <dbReference type="ARBA" id="ARBA00023264"/>
    </source>
</evidence>
<keyword evidence="18" id="KW-0479">Metal-binding</keyword>
<evidence type="ECO:0000256" key="7">
    <source>
        <dbReference type="ARBA" id="ARBA00022741"/>
    </source>
</evidence>
<evidence type="ECO:0000256" key="18">
    <source>
        <dbReference type="PIRSR" id="PIRSR600829-4"/>
    </source>
</evidence>
<dbReference type="GO" id="GO:0005524">
    <property type="term" value="F:ATP binding"/>
    <property type="evidence" value="ECO:0007669"/>
    <property type="project" value="UniProtKB-KW"/>
</dbReference>
<evidence type="ECO:0000256" key="4">
    <source>
        <dbReference type="ARBA" id="ARBA00022516"/>
    </source>
</evidence>
<sequence>MPPQRSDDNDKLEQETIKWRRSLLDAFKFAKQGAVRSLRLQRNLRIHWTAGMAVLVWNLCVRPSIILVTLSVLTIALVMSIELLNTAVEHLTDLATAGNYHDLAKWAKDASAGAVLVSSVGAVAVAVLLLVDTWPWHFLLFTGENRIGAGESAVAVVLLIIWGLSGGFRKVERRKQHDD</sequence>
<feature type="active site" description="Proton acceptor" evidence="15">
    <location>
        <position position="82"/>
    </location>
</feature>
<accession>A0A9X7VYL6</accession>
<evidence type="ECO:0000256" key="8">
    <source>
        <dbReference type="ARBA" id="ARBA00022777"/>
    </source>
</evidence>
<keyword evidence="9 17" id="KW-0067">ATP-binding</keyword>
<dbReference type="Proteomes" id="UP000663505">
    <property type="component" value="Chromosome"/>
</dbReference>
<dbReference type="GO" id="GO:0016301">
    <property type="term" value="F:kinase activity"/>
    <property type="evidence" value="ECO:0007669"/>
    <property type="project" value="UniProtKB-KW"/>
</dbReference>
<keyword evidence="18" id="KW-0460">Magnesium</keyword>
<evidence type="ECO:0000256" key="2">
    <source>
        <dbReference type="ARBA" id="ARBA00005967"/>
    </source>
</evidence>
<feature type="binding site" evidence="17">
    <location>
        <position position="89"/>
    </location>
    <ligand>
        <name>ATP</name>
        <dbReference type="ChEBI" id="CHEBI:30616"/>
    </ligand>
</feature>
<keyword evidence="3" id="KW-1003">Cell membrane</keyword>
<keyword evidence="4" id="KW-0444">Lipid biosynthesis</keyword>
<dbReference type="InterPro" id="IPR033717">
    <property type="entry name" value="UDPK"/>
</dbReference>
<dbReference type="AlphaFoldDB" id="A0A9X7VYL6"/>
<feature type="binding site" evidence="18">
    <location>
        <position position="89"/>
    </location>
    <ligand>
        <name>a divalent metal cation</name>
        <dbReference type="ChEBI" id="CHEBI:60240"/>
    </ligand>
</feature>
<evidence type="ECO:0000256" key="17">
    <source>
        <dbReference type="PIRSR" id="PIRSR600829-3"/>
    </source>
</evidence>
<dbReference type="InterPro" id="IPR036945">
    <property type="entry name" value="DAGK_sf"/>
</dbReference>
<gene>
    <name evidence="20" type="ORF">JZ786_16465</name>
</gene>
<evidence type="ECO:0000256" key="11">
    <source>
        <dbReference type="ARBA" id="ARBA00023098"/>
    </source>
</evidence>
<name>A0A9X7VYL6_9BACL</name>
<keyword evidence="5" id="KW-0808">Transferase</keyword>
<dbReference type="EMBL" id="CP071182">
    <property type="protein sequence ID" value="QSO46103.1"/>
    <property type="molecule type" value="Genomic_DNA"/>
</dbReference>
<dbReference type="GO" id="GO:0046872">
    <property type="term" value="F:metal ion binding"/>
    <property type="evidence" value="ECO:0007669"/>
    <property type="project" value="UniProtKB-KW"/>
</dbReference>
<evidence type="ECO:0000313" key="20">
    <source>
        <dbReference type="EMBL" id="QSO46103.1"/>
    </source>
</evidence>
<keyword evidence="11" id="KW-0443">Lipid metabolism</keyword>
<dbReference type="CDD" id="cd14265">
    <property type="entry name" value="UDPK_IM_like"/>
    <property type="match status" value="1"/>
</dbReference>
<organism evidence="20 21">
    <name type="scientific">Alicyclobacillus mengziensis</name>
    <dbReference type="NCBI Taxonomy" id="2931921"/>
    <lineage>
        <taxon>Bacteria</taxon>
        <taxon>Bacillati</taxon>
        <taxon>Bacillota</taxon>
        <taxon>Bacilli</taxon>
        <taxon>Bacillales</taxon>
        <taxon>Alicyclobacillaceae</taxon>
        <taxon>Alicyclobacillus</taxon>
    </lineage>
</organism>
<dbReference type="GO" id="GO:0008654">
    <property type="term" value="P:phospholipid biosynthetic process"/>
    <property type="evidence" value="ECO:0007669"/>
    <property type="project" value="UniProtKB-KW"/>
</dbReference>
<dbReference type="RefSeq" id="WP_206655474.1">
    <property type="nucleotide sequence ID" value="NZ_CP071182.1"/>
</dbReference>
<keyword evidence="7 17" id="KW-0547">Nucleotide-binding</keyword>
<evidence type="ECO:0000256" key="16">
    <source>
        <dbReference type="PIRSR" id="PIRSR600829-2"/>
    </source>
</evidence>
<evidence type="ECO:0000256" key="1">
    <source>
        <dbReference type="ARBA" id="ARBA00004651"/>
    </source>
</evidence>
<keyword evidence="14" id="KW-1208">Phospholipid metabolism</keyword>
<feature type="binding site" evidence="17">
    <location>
        <position position="21"/>
    </location>
    <ligand>
        <name>ATP</name>
        <dbReference type="ChEBI" id="CHEBI:30616"/>
    </ligand>
</feature>
<protein>
    <submittedName>
        <fullName evidence="20">Diacylglycerol kinase family protein</fullName>
    </submittedName>
</protein>
<keyword evidence="13" id="KW-0594">Phospholipid biosynthesis</keyword>
<evidence type="ECO:0000256" key="6">
    <source>
        <dbReference type="ARBA" id="ARBA00022692"/>
    </source>
</evidence>
<keyword evidence="21" id="KW-1185">Reference proteome</keyword>